<evidence type="ECO:0000256" key="4">
    <source>
        <dbReference type="ARBA" id="ARBA00022617"/>
    </source>
</evidence>
<dbReference type="GO" id="GO:0020037">
    <property type="term" value="F:heme binding"/>
    <property type="evidence" value="ECO:0007669"/>
    <property type="project" value="InterPro"/>
</dbReference>
<dbReference type="STRING" id="74649.A0A2P6SQR1"/>
<comment type="subcellular location">
    <subcellularLocation>
        <location evidence="2">Membrane</location>
    </subcellularLocation>
</comment>
<evidence type="ECO:0000256" key="7">
    <source>
        <dbReference type="ARBA" id="ARBA00023004"/>
    </source>
</evidence>
<dbReference type="GO" id="GO:0005506">
    <property type="term" value="F:iron ion binding"/>
    <property type="evidence" value="ECO:0007669"/>
    <property type="project" value="InterPro"/>
</dbReference>
<evidence type="ECO:0000256" key="6">
    <source>
        <dbReference type="ARBA" id="ARBA00023002"/>
    </source>
</evidence>
<comment type="similarity">
    <text evidence="3 11">Belongs to the cytochrome P450 family.</text>
</comment>
<protein>
    <submittedName>
        <fullName evidence="14">Putative flavonoid 3'-monooxygenase</fullName>
        <ecNumber evidence="14">1.14.14.82</ecNumber>
    </submittedName>
</protein>
<dbReference type="OrthoDB" id="2789670at2759"/>
<keyword evidence="12" id="KW-0175">Coiled coil</keyword>
<dbReference type="GO" id="GO:0016711">
    <property type="term" value="F:flavonoid 3'-monooxygenase activity"/>
    <property type="evidence" value="ECO:0007669"/>
    <property type="project" value="UniProtKB-EC"/>
</dbReference>
<accession>A0A2P6SQR1</accession>
<dbReference type="Pfam" id="PF00067">
    <property type="entry name" value="p450"/>
    <property type="match status" value="1"/>
</dbReference>
<evidence type="ECO:0000256" key="11">
    <source>
        <dbReference type="RuleBase" id="RU000461"/>
    </source>
</evidence>
<proteinExistence type="inferred from homology"/>
<keyword evidence="13" id="KW-0732">Signal</keyword>
<dbReference type="AlphaFoldDB" id="A0A2P6SQR1"/>
<evidence type="ECO:0000256" key="2">
    <source>
        <dbReference type="ARBA" id="ARBA00004370"/>
    </source>
</evidence>
<evidence type="ECO:0000256" key="5">
    <source>
        <dbReference type="ARBA" id="ARBA00022723"/>
    </source>
</evidence>
<dbReference type="GO" id="GO:0016020">
    <property type="term" value="C:membrane"/>
    <property type="evidence" value="ECO:0007669"/>
    <property type="project" value="UniProtKB-SubCell"/>
</dbReference>
<comment type="cofactor">
    <cofactor evidence="1 10">
        <name>heme</name>
        <dbReference type="ChEBI" id="CHEBI:30413"/>
    </cofactor>
</comment>
<evidence type="ECO:0000256" key="10">
    <source>
        <dbReference type="PIRSR" id="PIRSR602401-1"/>
    </source>
</evidence>
<dbReference type="PROSITE" id="PS00086">
    <property type="entry name" value="CYTOCHROME_P450"/>
    <property type="match status" value="1"/>
</dbReference>
<dbReference type="InterPro" id="IPR002401">
    <property type="entry name" value="Cyt_P450_E_grp-I"/>
</dbReference>
<keyword evidence="6 11" id="KW-0560">Oxidoreductase</keyword>
<organism evidence="14 15">
    <name type="scientific">Rosa chinensis</name>
    <name type="common">China rose</name>
    <dbReference type="NCBI Taxonomy" id="74649"/>
    <lineage>
        <taxon>Eukaryota</taxon>
        <taxon>Viridiplantae</taxon>
        <taxon>Streptophyta</taxon>
        <taxon>Embryophyta</taxon>
        <taxon>Tracheophyta</taxon>
        <taxon>Spermatophyta</taxon>
        <taxon>Magnoliopsida</taxon>
        <taxon>eudicotyledons</taxon>
        <taxon>Gunneridae</taxon>
        <taxon>Pentapetalae</taxon>
        <taxon>rosids</taxon>
        <taxon>fabids</taxon>
        <taxon>Rosales</taxon>
        <taxon>Rosaceae</taxon>
        <taxon>Rosoideae</taxon>
        <taxon>Rosoideae incertae sedis</taxon>
        <taxon>Rosa</taxon>
    </lineage>
</organism>
<dbReference type="FunFam" id="1.10.630.10:FF:000011">
    <property type="entry name" value="Cytochrome P450 83B1"/>
    <property type="match status" value="1"/>
</dbReference>
<sequence>MSPSTMAILIVFLVFIWYLITTASKPKHKSKLPPGPWSLPIIGNLHMLGSLPHRSLQHLAKRYGPIMSIHLGNVPVIVVSSPKAAELFLKTHDHNFANRPKTKVSQYMTYSARDLAFAEYGPYWRHVRKFCTTELFCSSKVRAFALLRKEEIGVLVQSLKRAGEEGQVVDISEKIGVVIEDIMYRMIMGRKKNDWFDMNEIIKEAISLFGAFNIADYVPFLSLFDFQGLSKSLKKVSKRIDQLLEKIIEEHEANIERGKHGQHEDFVDELLSFTNQRLNPNDERLFPLDRTNVKAILFDMLMGSFDTTAVATVWTFAELLRHPRVMKKLKEELQTVVGMDRMVDETDMPNLVYLSMVVKEGFRLHPAAPLLIPHESVEDITIDGYDIPKKSRIMVNVWSIGRDPNVWSEKVEEFYPERFMNNNIDLQGHDFELLPFGAGRRGCPGMQLGQTTVGIVLAQVVHCFNWDLPNCLLPQDLDMTEKYGLSLRKAKHLLAKPTYLLTLV</sequence>
<feature type="binding site" description="axial binding residue" evidence="10">
    <location>
        <position position="443"/>
    </location>
    <ligand>
        <name>heme</name>
        <dbReference type="ChEBI" id="CHEBI:30413"/>
    </ligand>
    <ligandPart>
        <name>Fe</name>
        <dbReference type="ChEBI" id="CHEBI:18248"/>
    </ligandPart>
</feature>
<feature type="chain" id="PRO_5015132518" evidence="13">
    <location>
        <begin position="24"/>
        <end position="504"/>
    </location>
</feature>
<keyword evidence="15" id="KW-1185">Reference proteome</keyword>
<evidence type="ECO:0000256" key="9">
    <source>
        <dbReference type="ARBA" id="ARBA00023136"/>
    </source>
</evidence>
<keyword evidence="5 10" id="KW-0479">Metal-binding</keyword>
<dbReference type="InterPro" id="IPR001128">
    <property type="entry name" value="Cyt_P450"/>
</dbReference>
<keyword evidence="4 10" id="KW-0349">Heme</keyword>
<dbReference type="Gene3D" id="1.10.630.10">
    <property type="entry name" value="Cytochrome P450"/>
    <property type="match status" value="1"/>
</dbReference>
<keyword evidence="8 11" id="KW-0503">Monooxygenase</keyword>
<evidence type="ECO:0000256" key="3">
    <source>
        <dbReference type="ARBA" id="ARBA00010617"/>
    </source>
</evidence>
<dbReference type="SUPFAM" id="SSF48264">
    <property type="entry name" value="Cytochrome P450"/>
    <property type="match status" value="1"/>
</dbReference>
<dbReference type="Proteomes" id="UP000238479">
    <property type="component" value="Unassembled WGS sequence"/>
</dbReference>
<dbReference type="InterPro" id="IPR036396">
    <property type="entry name" value="Cyt_P450_sf"/>
</dbReference>
<evidence type="ECO:0000256" key="13">
    <source>
        <dbReference type="SAM" id="SignalP"/>
    </source>
</evidence>
<dbReference type="PRINTS" id="PR00385">
    <property type="entry name" value="P450"/>
</dbReference>
<gene>
    <name evidence="14" type="ORF">RchiOBHm_Chr0c12g0499591</name>
</gene>
<dbReference type="PANTHER" id="PTHR47943:SF9">
    <property type="entry name" value="CYTOCHROME P450"/>
    <property type="match status" value="1"/>
</dbReference>
<evidence type="ECO:0000256" key="1">
    <source>
        <dbReference type="ARBA" id="ARBA00001971"/>
    </source>
</evidence>
<dbReference type="InterPro" id="IPR017972">
    <property type="entry name" value="Cyt_P450_CS"/>
</dbReference>
<comment type="caution">
    <text evidence="14">The sequence shown here is derived from an EMBL/GenBank/DDBJ whole genome shotgun (WGS) entry which is preliminary data.</text>
</comment>
<dbReference type="PANTHER" id="PTHR47943">
    <property type="entry name" value="CYTOCHROME P450 93A3-LIKE"/>
    <property type="match status" value="1"/>
</dbReference>
<evidence type="ECO:0000313" key="15">
    <source>
        <dbReference type="Proteomes" id="UP000238479"/>
    </source>
</evidence>
<feature type="signal peptide" evidence="13">
    <location>
        <begin position="1"/>
        <end position="23"/>
    </location>
</feature>
<dbReference type="PRINTS" id="PR00463">
    <property type="entry name" value="EP450I"/>
</dbReference>
<dbReference type="Gramene" id="PRQ61015">
    <property type="protein sequence ID" value="PRQ61015"/>
    <property type="gene ID" value="RchiOBHm_Chr0c12g0499591"/>
</dbReference>
<evidence type="ECO:0000256" key="8">
    <source>
        <dbReference type="ARBA" id="ARBA00023033"/>
    </source>
</evidence>
<dbReference type="EMBL" id="PDCK01000012">
    <property type="protein sequence ID" value="PRQ61015.1"/>
    <property type="molecule type" value="Genomic_DNA"/>
</dbReference>
<evidence type="ECO:0000256" key="12">
    <source>
        <dbReference type="SAM" id="Coils"/>
    </source>
</evidence>
<dbReference type="CDD" id="cd11072">
    <property type="entry name" value="CYP71-like"/>
    <property type="match status" value="1"/>
</dbReference>
<evidence type="ECO:0000313" key="14">
    <source>
        <dbReference type="EMBL" id="PRQ61015.1"/>
    </source>
</evidence>
<feature type="coiled-coil region" evidence="12">
    <location>
        <begin position="226"/>
        <end position="253"/>
    </location>
</feature>
<dbReference type="EC" id="1.14.14.82" evidence="14"/>
<keyword evidence="9" id="KW-0472">Membrane</keyword>
<reference evidence="14 15" key="1">
    <citation type="journal article" date="2018" name="Nat. Genet.">
        <title>The Rosa genome provides new insights in the design of modern roses.</title>
        <authorList>
            <person name="Bendahmane M."/>
        </authorList>
    </citation>
    <scope>NUCLEOTIDE SEQUENCE [LARGE SCALE GENOMIC DNA]</scope>
    <source>
        <strain evidence="15">cv. Old Blush</strain>
    </source>
</reference>
<keyword evidence="7 10" id="KW-0408">Iron</keyword>
<name>A0A2P6SQR1_ROSCH</name>
<dbReference type="OMA" id="IERTHIK"/>